<evidence type="ECO:0008006" key="5">
    <source>
        <dbReference type="Google" id="ProtNLM"/>
    </source>
</evidence>
<dbReference type="Proteomes" id="UP001228044">
    <property type="component" value="Unassembled WGS sequence"/>
</dbReference>
<keyword evidence="2" id="KW-0732">Signal</keyword>
<feature type="signal peptide" evidence="2">
    <location>
        <begin position="1"/>
        <end position="22"/>
    </location>
</feature>
<reference evidence="3 4" key="1">
    <citation type="submission" date="2023-06" db="EMBL/GenBank/DDBJ databases">
        <title>Pelomonas sp. PFR6 16S ribosomal RNA gene Genome sequencing and assembly.</title>
        <authorList>
            <person name="Woo H."/>
        </authorList>
    </citation>
    <scope>NUCLEOTIDE SEQUENCE [LARGE SCALE GENOMIC DNA]</scope>
    <source>
        <strain evidence="3 4">PFR6</strain>
    </source>
</reference>
<feature type="chain" id="PRO_5047217494" description="DUF4124 domain-containing protein" evidence="2">
    <location>
        <begin position="23"/>
        <end position="149"/>
    </location>
</feature>
<comment type="caution">
    <text evidence="3">The sequence shown here is derived from an EMBL/GenBank/DDBJ whole genome shotgun (WGS) entry which is preliminary data.</text>
</comment>
<name>A0ABT8DVR9_9BURK</name>
<evidence type="ECO:0000256" key="1">
    <source>
        <dbReference type="SAM" id="MobiDB-lite"/>
    </source>
</evidence>
<dbReference type="EMBL" id="JAUHHC010000005">
    <property type="protein sequence ID" value="MDN3922389.1"/>
    <property type="molecule type" value="Genomic_DNA"/>
</dbReference>
<feature type="compositionally biased region" description="Polar residues" evidence="1">
    <location>
        <begin position="55"/>
        <end position="64"/>
    </location>
</feature>
<keyword evidence="4" id="KW-1185">Reference proteome</keyword>
<accession>A0ABT8DVR9</accession>
<dbReference type="RefSeq" id="WP_290360692.1">
    <property type="nucleotide sequence ID" value="NZ_JAUHHC010000005.1"/>
</dbReference>
<protein>
    <recommendedName>
        <fullName evidence="5">DUF4124 domain-containing protein</fullName>
    </recommendedName>
</protein>
<organism evidence="3 4">
    <name type="scientific">Roseateles violae</name>
    <dbReference type="NCBI Taxonomy" id="3058042"/>
    <lineage>
        <taxon>Bacteria</taxon>
        <taxon>Pseudomonadati</taxon>
        <taxon>Pseudomonadota</taxon>
        <taxon>Betaproteobacteria</taxon>
        <taxon>Burkholderiales</taxon>
        <taxon>Sphaerotilaceae</taxon>
        <taxon>Roseateles</taxon>
    </lineage>
</organism>
<evidence type="ECO:0000256" key="2">
    <source>
        <dbReference type="SAM" id="SignalP"/>
    </source>
</evidence>
<proteinExistence type="predicted"/>
<sequence length="149" mass="15602">MILSDRVLVCALAMALAGGAIAQTQTRSATIYRCGPDGRDLRDSPCPGSAKASGAAQQIEYQQPSAADAKAARSQAAAEAKRAGQMEQQRKQREAEETRKRADAATGIDGRNLPASAPAPIHTLNEPDKPGRPLKPIKPPKPQPKPSGG</sequence>
<evidence type="ECO:0000313" key="4">
    <source>
        <dbReference type="Proteomes" id="UP001228044"/>
    </source>
</evidence>
<feature type="compositionally biased region" description="Low complexity" evidence="1">
    <location>
        <begin position="65"/>
        <end position="78"/>
    </location>
</feature>
<gene>
    <name evidence="3" type="ORF">QWJ38_19030</name>
</gene>
<feature type="compositionally biased region" description="Pro residues" evidence="1">
    <location>
        <begin position="136"/>
        <end position="149"/>
    </location>
</feature>
<feature type="compositionally biased region" description="Basic and acidic residues" evidence="1">
    <location>
        <begin position="79"/>
        <end position="103"/>
    </location>
</feature>
<feature type="region of interest" description="Disordered" evidence="1">
    <location>
        <begin position="36"/>
        <end position="149"/>
    </location>
</feature>
<evidence type="ECO:0000313" key="3">
    <source>
        <dbReference type="EMBL" id="MDN3922389.1"/>
    </source>
</evidence>